<feature type="region of interest" description="Disordered" evidence="1">
    <location>
        <begin position="636"/>
        <end position="685"/>
    </location>
</feature>
<keyword evidence="4" id="KW-1185">Reference proteome</keyword>
<proteinExistence type="predicted"/>
<feature type="compositionally biased region" description="Low complexity" evidence="1">
    <location>
        <begin position="86"/>
        <end position="101"/>
    </location>
</feature>
<reference evidence="3" key="1">
    <citation type="submission" date="2021-01" db="EMBL/GenBank/DDBJ databases">
        <authorList>
            <consortium name="Aspergillus puulaauensis MK2 genome sequencing consortium"/>
            <person name="Kazuki M."/>
            <person name="Futagami T."/>
        </authorList>
    </citation>
    <scope>NUCLEOTIDE SEQUENCE</scope>
    <source>
        <strain evidence="3">MK2</strain>
    </source>
</reference>
<dbReference type="AlphaFoldDB" id="A0A7R7XLP3"/>
<feature type="compositionally biased region" description="Low complexity" evidence="1">
    <location>
        <begin position="51"/>
        <end position="63"/>
    </location>
</feature>
<evidence type="ECO:0000259" key="2">
    <source>
        <dbReference type="Pfam" id="PF11274"/>
    </source>
</evidence>
<feature type="region of interest" description="Disordered" evidence="1">
    <location>
        <begin position="432"/>
        <end position="613"/>
    </location>
</feature>
<evidence type="ECO:0000313" key="3">
    <source>
        <dbReference type="EMBL" id="BCS23806.1"/>
    </source>
</evidence>
<dbReference type="Gene3D" id="3.30.530.20">
    <property type="match status" value="1"/>
</dbReference>
<dbReference type="PANTHER" id="PTHR19308:SF14">
    <property type="entry name" value="START DOMAIN-CONTAINING PROTEIN"/>
    <property type="match status" value="1"/>
</dbReference>
<feature type="compositionally biased region" description="Basic and acidic residues" evidence="1">
    <location>
        <begin position="353"/>
        <end position="373"/>
    </location>
</feature>
<dbReference type="RefSeq" id="XP_041556000.1">
    <property type="nucleotide sequence ID" value="XM_041703301.1"/>
</dbReference>
<dbReference type="InterPro" id="IPR051213">
    <property type="entry name" value="START_lipid_transfer"/>
</dbReference>
<name>A0A7R7XLP3_9EURO</name>
<feature type="region of interest" description="Disordered" evidence="1">
    <location>
        <begin position="285"/>
        <end position="309"/>
    </location>
</feature>
<evidence type="ECO:0000313" key="4">
    <source>
        <dbReference type="Proteomes" id="UP000654913"/>
    </source>
</evidence>
<feature type="region of interest" description="Disordered" evidence="1">
    <location>
        <begin position="39"/>
        <end position="111"/>
    </location>
</feature>
<dbReference type="KEGG" id="apuu:APUU_40250A"/>
<dbReference type="Pfam" id="PF11274">
    <property type="entry name" value="DUF3074"/>
    <property type="match status" value="1"/>
</dbReference>
<dbReference type="SUPFAM" id="SSF55961">
    <property type="entry name" value="Bet v1-like"/>
    <property type="match status" value="1"/>
</dbReference>
<dbReference type="InterPro" id="IPR024500">
    <property type="entry name" value="DUF3074"/>
</dbReference>
<feature type="domain" description="DUF3074" evidence="2">
    <location>
        <begin position="133"/>
        <end position="348"/>
    </location>
</feature>
<feature type="compositionally biased region" description="Basic and acidic residues" evidence="1">
    <location>
        <begin position="504"/>
        <end position="520"/>
    </location>
</feature>
<accession>A0A7R7XLP3</accession>
<gene>
    <name evidence="3" type="ORF">APUU_40250A</name>
</gene>
<feature type="compositionally biased region" description="Acidic residues" evidence="1">
    <location>
        <begin position="377"/>
        <end position="394"/>
    </location>
</feature>
<organism evidence="3 4">
    <name type="scientific">Aspergillus puulaauensis</name>
    <dbReference type="NCBI Taxonomy" id="1220207"/>
    <lineage>
        <taxon>Eukaryota</taxon>
        <taxon>Fungi</taxon>
        <taxon>Dikarya</taxon>
        <taxon>Ascomycota</taxon>
        <taxon>Pezizomycotina</taxon>
        <taxon>Eurotiomycetes</taxon>
        <taxon>Eurotiomycetidae</taxon>
        <taxon>Eurotiales</taxon>
        <taxon>Aspergillaceae</taxon>
        <taxon>Aspergillus</taxon>
    </lineage>
</organism>
<feature type="compositionally biased region" description="Polar residues" evidence="1">
    <location>
        <begin position="463"/>
        <end position="476"/>
    </location>
</feature>
<dbReference type="GeneID" id="64973811"/>
<dbReference type="OrthoDB" id="5403181at2759"/>
<evidence type="ECO:0000256" key="1">
    <source>
        <dbReference type="SAM" id="MobiDB-lite"/>
    </source>
</evidence>
<feature type="region of interest" description="Disordered" evidence="1">
    <location>
        <begin position="352"/>
        <end position="397"/>
    </location>
</feature>
<dbReference type="InterPro" id="IPR023393">
    <property type="entry name" value="START-like_dom_sf"/>
</dbReference>
<sequence length="719" mass="79418">MAALQEALQCLTSTPRDEIPTDQASLRNYLTTLRSQARLIVDSVPEPPPEKSASTNSSSSSSSKSKHKFKVTPSPARLLDPDSDTPDSSAAAAAAHQHQQAWSKPIIKPSHSKDNPLSIPVYKLHGSDGQGHWFGRRSIHEGLPYEIWEEKLSTEIAETLRRNQKRVEKGLPPDQAVRGIGAERVVEEVIVRDGDANVMGKFTIYHVSATFPKPTTSRDFVAMIVTWENEYFKKHEKEGKRGREGRSWMMLSRPCEHPDAPPVGEYIRGQYESVEMIREIVVDRDGSEGSGSGSGSGSASNGADGESNPVEWIMVTRSDPGGTIPRWMVEKGTPKSICADAAKFVGWASEDPEAAKEKERLRSAVKSENKESTNAEGESEPEESGDSDLSEYEQEEHHGLIASFGNLLNAGIERYAPQAVLGYIPHHSRESSYNIPGEFKDSDEDTAKHHQTKRPVDADADETQSQTSLKSETPTEPKTPAAGDVNLDITAAELLQKTGKSKLSSHERQLAKLAQEKRSVEAQLDLVRSDIESLGLRAPDDKDKEETKKETALARASADSGHQHEQRPGSPSSSTRAKSLGSDDRTSSSSNLRSRGEAPAPAADSPKMQKVASGLFREESKLVQKLSKIERQQLKEAAKIEARHRKDAEKHEKEAEKEAEKQDKARSRDENESLRRELEQTKKECEKLRSERKQWLGLIKSLQEENSKLAGQLGVEGEK</sequence>
<dbReference type="Proteomes" id="UP000654913">
    <property type="component" value="Chromosome 4"/>
</dbReference>
<reference evidence="3" key="2">
    <citation type="submission" date="2021-02" db="EMBL/GenBank/DDBJ databases">
        <title>Aspergillus puulaauensis MK2 genome sequence.</title>
        <authorList>
            <person name="Futagami T."/>
            <person name="Mori K."/>
            <person name="Kadooka C."/>
            <person name="Tanaka T."/>
        </authorList>
    </citation>
    <scope>NUCLEOTIDE SEQUENCE</scope>
    <source>
        <strain evidence="3">MK2</strain>
    </source>
</reference>
<protein>
    <recommendedName>
        <fullName evidence="2">DUF3074 domain-containing protein</fullName>
    </recommendedName>
</protein>
<feature type="compositionally biased region" description="Low complexity" evidence="1">
    <location>
        <begin position="297"/>
        <end position="308"/>
    </location>
</feature>
<dbReference type="EMBL" id="AP024446">
    <property type="protein sequence ID" value="BCS23806.1"/>
    <property type="molecule type" value="Genomic_DNA"/>
</dbReference>
<feature type="compositionally biased region" description="Basic and acidic residues" evidence="1">
    <location>
        <begin position="538"/>
        <end position="552"/>
    </location>
</feature>
<dbReference type="PANTHER" id="PTHR19308">
    <property type="entry name" value="PHOSPHATIDYLCHOLINE TRANSFER PROTEIN"/>
    <property type="match status" value="1"/>
</dbReference>